<name>A0A1G8J4P2_9NOCA</name>
<dbReference type="InterPro" id="IPR000551">
    <property type="entry name" value="MerR-type_HTH_dom"/>
</dbReference>
<dbReference type="OrthoDB" id="5242095at2"/>
<dbReference type="AlphaFoldDB" id="A0A1G8J4P2"/>
<dbReference type="Gene3D" id="1.10.1660.10">
    <property type="match status" value="1"/>
</dbReference>
<dbReference type="RefSeq" id="WP_072738439.1">
    <property type="nucleotide sequence ID" value="NZ_CP048813.1"/>
</dbReference>
<organism evidence="2 3">
    <name type="scientific">Rhodococcus triatomae</name>
    <dbReference type="NCBI Taxonomy" id="300028"/>
    <lineage>
        <taxon>Bacteria</taxon>
        <taxon>Bacillati</taxon>
        <taxon>Actinomycetota</taxon>
        <taxon>Actinomycetes</taxon>
        <taxon>Mycobacteriales</taxon>
        <taxon>Nocardiaceae</taxon>
        <taxon>Rhodococcus</taxon>
    </lineage>
</organism>
<proteinExistence type="predicted"/>
<sequence>MRVSELVDRSGVPLATIKYYLREGLLMPGTPTSATRSSYGDEHVQRLALIKALAGVGLPIPRIRRVLGLVDEPENSLFEDLGAAIAQLPPYLDAAERSGDHPRARAALERLGLEYDPRYVAVAQLERALATVEAAGLPMTGERLDTYGRHIGAIAEFDISLMPASAVDEAVRYAVLGTAVYEPVITALRRIAHGDHAARRLRSGPVHTPATTDPDPDDHRNST</sequence>
<dbReference type="PANTHER" id="PTHR30204:SF98">
    <property type="entry name" value="HTH-TYPE TRANSCRIPTIONAL REGULATOR ADHR"/>
    <property type="match status" value="1"/>
</dbReference>
<dbReference type="Proteomes" id="UP000183263">
    <property type="component" value="Unassembled WGS sequence"/>
</dbReference>
<dbReference type="InterPro" id="IPR047057">
    <property type="entry name" value="MerR_fam"/>
</dbReference>
<evidence type="ECO:0000313" key="2">
    <source>
        <dbReference type="EMBL" id="SDI26186.1"/>
    </source>
</evidence>
<protein>
    <submittedName>
        <fullName evidence="2">DNA-binding transcriptional regulator, MerR family</fullName>
    </submittedName>
</protein>
<dbReference type="SUPFAM" id="SSF46955">
    <property type="entry name" value="Putative DNA-binding domain"/>
    <property type="match status" value="1"/>
</dbReference>
<reference evidence="2 3" key="1">
    <citation type="submission" date="2016-10" db="EMBL/GenBank/DDBJ databases">
        <authorList>
            <person name="de Groot N.N."/>
        </authorList>
    </citation>
    <scope>NUCLEOTIDE SEQUENCE [LARGE SCALE GENOMIC DNA]</scope>
    <source>
        <strain evidence="2 3">DSM 44892</strain>
    </source>
</reference>
<dbReference type="GO" id="GO:0003677">
    <property type="term" value="F:DNA binding"/>
    <property type="evidence" value="ECO:0007669"/>
    <property type="project" value="UniProtKB-KW"/>
</dbReference>
<gene>
    <name evidence="2" type="ORF">SAMN05444695_10666</name>
</gene>
<evidence type="ECO:0000256" key="1">
    <source>
        <dbReference type="ARBA" id="ARBA00023125"/>
    </source>
</evidence>
<dbReference type="PRINTS" id="PR00040">
    <property type="entry name" value="HTHMERR"/>
</dbReference>
<dbReference type="SMART" id="SM00422">
    <property type="entry name" value="HTH_MERR"/>
    <property type="match status" value="1"/>
</dbReference>
<dbReference type="EMBL" id="FNDN01000006">
    <property type="protein sequence ID" value="SDI26186.1"/>
    <property type="molecule type" value="Genomic_DNA"/>
</dbReference>
<dbReference type="PROSITE" id="PS50937">
    <property type="entry name" value="HTH_MERR_2"/>
    <property type="match status" value="1"/>
</dbReference>
<accession>A0A1G8J4P2</accession>
<dbReference type="GO" id="GO:0003700">
    <property type="term" value="F:DNA-binding transcription factor activity"/>
    <property type="evidence" value="ECO:0007669"/>
    <property type="project" value="InterPro"/>
</dbReference>
<keyword evidence="1 2" id="KW-0238">DNA-binding</keyword>
<evidence type="ECO:0000313" key="3">
    <source>
        <dbReference type="Proteomes" id="UP000183263"/>
    </source>
</evidence>
<dbReference type="InterPro" id="IPR009061">
    <property type="entry name" value="DNA-bd_dom_put_sf"/>
</dbReference>
<dbReference type="Pfam" id="PF13411">
    <property type="entry name" value="MerR_1"/>
    <property type="match status" value="1"/>
</dbReference>
<keyword evidence="3" id="KW-1185">Reference proteome</keyword>
<dbReference type="PANTHER" id="PTHR30204">
    <property type="entry name" value="REDOX-CYCLING DRUG-SENSING TRANSCRIPTIONAL ACTIVATOR SOXR"/>
    <property type="match status" value="1"/>
</dbReference>